<dbReference type="FunFam" id="3.30.160.60:FF:002343">
    <property type="entry name" value="Zinc finger protein 33A"/>
    <property type="match status" value="1"/>
</dbReference>
<feature type="compositionally biased region" description="Low complexity" evidence="6">
    <location>
        <begin position="719"/>
        <end position="736"/>
    </location>
</feature>
<keyword evidence="3 5" id="KW-0863">Zinc-finger</keyword>
<keyword evidence="1" id="KW-0479">Metal-binding</keyword>
<reference evidence="9" key="1">
    <citation type="submission" date="2025-08" db="UniProtKB">
        <authorList>
            <consortium name="RefSeq"/>
        </authorList>
    </citation>
    <scope>IDENTIFICATION</scope>
    <source>
        <tissue evidence="9">Gonads</tissue>
    </source>
</reference>
<evidence type="ECO:0000256" key="1">
    <source>
        <dbReference type="ARBA" id="ARBA00022723"/>
    </source>
</evidence>
<dbReference type="PROSITE" id="PS00202">
    <property type="entry name" value="RUBREDOXIN"/>
    <property type="match status" value="1"/>
</dbReference>
<feature type="domain" description="C2H2-type" evidence="7">
    <location>
        <begin position="653"/>
        <end position="680"/>
    </location>
</feature>
<keyword evidence="4" id="KW-0862">Zinc</keyword>
<feature type="domain" description="C2H2-type" evidence="7">
    <location>
        <begin position="260"/>
        <end position="287"/>
    </location>
</feature>
<dbReference type="GeneID" id="106156198"/>
<keyword evidence="2" id="KW-0677">Repeat</keyword>
<evidence type="ECO:0000259" key="7">
    <source>
        <dbReference type="PROSITE" id="PS50157"/>
    </source>
</evidence>
<evidence type="ECO:0000256" key="5">
    <source>
        <dbReference type="PROSITE-ProRule" id="PRU00042"/>
    </source>
</evidence>
<dbReference type="AlphaFoldDB" id="A0A1S3HKZ6"/>
<dbReference type="RefSeq" id="XP_013386778.1">
    <property type="nucleotide sequence ID" value="XM_013531324.1"/>
</dbReference>
<dbReference type="InParanoid" id="A0A1S3HKZ6"/>
<dbReference type="Pfam" id="PF00096">
    <property type="entry name" value="zf-C2H2"/>
    <property type="match status" value="7"/>
</dbReference>
<dbReference type="Proteomes" id="UP000085678">
    <property type="component" value="Unplaced"/>
</dbReference>
<organism evidence="8 9">
    <name type="scientific">Lingula anatina</name>
    <name type="common">Brachiopod</name>
    <name type="synonym">Lingula unguis</name>
    <dbReference type="NCBI Taxonomy" id="7574"/>
    <lineage>
        <taxon>Eukaryota</taxon>
        <taxon>Metazoa</taxon>
        <taxon>Spiralia</taxon>
        <taxon>Lophotrochozoa</taxon>
        <taxon>Brachiopoda</taxon>
        <taxon>Linguliformea</taxon>
        <taxon>Lingulata</taxon>
        <taxon>Lingulida</taxon>
        <taxon>Linguloidea</taxon>
        <taxon>Lingulidae</taxon>
        <taxon>Lingula</taxon>
    </lineage>
</organism>
<dbReference type="SUPFAM" id="SSF57667">
    <property type="entry name" value="beta-beta-alpha zinc fingers"/>
    <property type="match status" value="7"/>
</dbReference>
<evidence type="ECO:0000256" key="2">
    <source>
        <dbReference type="ARBA" id="ARBA00022737"/>
    </source>
</evidence>
<dbReference type="PROSITE" id="PS50157">
    <property type="entry name" value="ZINC_FINGER_C2H2_2"/>
    <property type="match status" value="9"/>
</dbReference>
<dbReference type="InterPro" id="IPR036236">
    <property type="entry name" value="Znf_C2H2_sf"/>
</dbReference>
<dbReference type="FunFam" id="3.30.160.60:FF:000710">
    <property type="entry name" value="Zinc finger protein 768"/>
    <property type="match status" value="1"/>
</dbReference>
<sequence length="841" mass="97056">MTVFSEVTAVVSSDVIKTVPLFAKLISDLGGEYGLDWYYELSNGEPSGTSVQTVPDDVGACLLHGTWNNIKEFHDVLDTKYRQSQALRKIQDLAFSKQALIADDSDRNEKVGSSNGNVEEKNENKAEEEVPEEGMQSQNCEGVPGWVPRFRRAKKNKSYAEPKPEVYEEDDFVEPQRKQKAKETSFIYNEEEMDEALDDDDDDNDEDIVEPGEDEEDNFTRPPTQKQTKVNQKCKFCEFETKIITTWCNHMIENHLPKKWLCPLCDKSTMDKGELKKHLQRHCMQQQPFKCNKCRKVYVSPHSLKIHKCKPKVKRYPCKVCGKAYVKKEYLRWHSCGQRTRRCWKYYTCAYCQAKFVDQNAYEEHEAECEADSKGVSHAEKPALDDTGELNETLDKTESNDSNDGVIVAKSASDWRAHYKIVEGMIVCIHCSFKSEYRRHMRTHLMRKHFAKSLQCTECDHKFAIPRDLKFHMESRHYNVKYMCELCGKQYRSKTALVIHERRHKEGPRQIPCDLCGKNFSSHQYVNVHKEKVHGGKIEEYFCEQCGKKFANKYYLRDHQKTHGDQMPYECSECFKAFAHKRSYECHLQSHTAERNKVCHVCGKGFKATSHLNMHLRIHYGQKPFVCSYCGRGFTQKKTMMEHARTHTGEKPVKCKVCNKTFAHGSTLHKHMRVHTKQVIDGGMNNIEQASKQLAEESLQQVQDSISQLADTALKQHQLHQQQQQQQVQHQSQHLPQDPHEQDHTPVQASVPGTPSAIYSSHPIYHYPTLQGIQQQPTPTVGDKQQRTHPEHPHITHTQAVHSTHMIPAHNMYGPGPLGSAYALDAQSFQEVHQLMHPPQQ</sequence>
<dbReference type="InterPro" id="IPR013087">
    <property type="entry name" value="Znf_C2H2_type"/>
</dbReference>
<feature type="domain" description="C2H2-type" evidence="7">
    <location>
        <begin position="454"/>
        <end position="482"/>
    </location>
</feature>
<feature type="domain" description="C2H2-type" evidence="7">
    <location>
        <begin position="569"/>
        <end position="596"/>
    </location>
</feature>
<feature type="domain" description="C2H2-type" evidence="7">
    <location>
        <begin position="511"/>
        <end position="539"/>
    </location>
</feature>
<feature type="region of interest" description="Disordered" evidence="6">
    <location>
        <begin position="714"/>
        <end position="793"/>
    </location>
</feature>
<evidence type="ECO:0000313" key="9">
    <source>
        <dbReference type="RefSeq" id="XP_013386778.1"/>
    </source>
</evidence>
<dbReference type="KEGG" id="lak:106156198"/>
<feature type="compositionally biased region" description="Polar residues" evidence="6">
    <location>
        <begin position="745"/>
        <end position="759"/>
    </location>
</feature>
<dbReference type="GO" id="GO:0008270">
    <property type="term" value="F:zinc ion binding"/>
    <property type="evidence" value="ECO:0007669"/>
    <property type="project" value="UniProtKB-KW"/>
</dbReference>
<dbReference type="PANTHER" id="PTHR24379">
    <property type="entry name" value="KRAB AND ZINC FINGER DOMAIN-CONTAINING"/>
    <property type="match status" value="1"/>
</dbReference>
<dbReference type="PROSITE" id="PS00028">
    <property type="entry name" value="ZINC_FINGER_C2H2_1"/>
    <property type="match status" value="8"/>
</dbReference>
<feature type="compositionally biased region" description="Acidic residues" evidence="6">
    <location>
        <begin position="189"/>
        <end position="217"/>
    </location>
</feature>
<proteinExistence type="predicted"/>
<dbReference type="Gene3D" id="3.30.160.60">
    <property type="entry name" value="Classic Zinc Finger"/>
    <property type="match status" value="9"/>
</dbReference>
<evidence type="ECO:0000313" key="8">
    <source>
        <dbReference type="Proteomes" id="UP000085678"/>
    </source>
</evidence>
<evidence type="ECO:0000256" key="4">
    <source>
        <dbReference type="ARBA" id="ARBA00022833"/>
    </source>
</evidence>
<dbReference type="SMART" id="SM00355">
    <property type="entry name" value="ZnF_C2H2"/>
    <property type="match status" value="14"/>
</dbReference>
<feature type="region of interest" description="Disordered" evidence="6">
    <location>
        <begin position="105"/>
        <end position="226"/>
    </location>
</feature>
<dbReference type="OrthoDB" id="3156061at2759"/>
<feature type="domain" description="C2H2-type" evidence="7">
    <location>
        <begin position="541"/>
        <end position="568"/>
    </location>
</feature>
<keyword evidence="8" id="KW-1185">Reference proteome</keyword>
<feature type="domain" description="C2H2-type" evidence="7">
    <location>
        <begin position="482"/>
        <end position="504"/>
    </location>
</feature>
<feature type="compositionally biased region" description="Basic and acidic residues" evidence="6">
    <location>
        <begin position="118"/>
        <end position="128"/>
    </location>
</feature>
<name>A0A1S3HKZ6_LINAN</name>
<dbReference type="FunFam" id="3.30.160.60:FF:000446">
    <property type="entry name" value="Zinc finger protein"/>
    <property type="match status" value="1"/>
</dbReference>
<feature type="compositionally biased region" description="Basic and acidic residues" evidence="6">
    <location>
        <begin position="174"/>
        <end position="183"/>
    </location>
</feature>
<gene>
    <name evidence="9" type="primary">LOC106156198</name>
</gene>
<evidence type="ECO:0000256" key="3">
    <source>
        <dbReference type="ARBA" id="ARBA00022771"/>
    </source>
</evidence>
<feature type="compositionally biased region" description="Basic and acidic residues" evidence="6">
    <location>
        <begin position="784"/>
        <end position="793"/>
    </location>
</feature>
<protein>
    <submittedName>
        <fullName evidence="9">Zinc finger protein 135</fullName>
    </submittedName>
</protein>
<evidence type="ECO:0000256" key="6">
    <source>
        <dbReference type="SAM" id="MobiDB-lite"/>
    </source>
</evidence>
<feature type="domain" description="C2H2-type" evidence="7">
    <location>
        <begin position="597"/>
        <end position="624"/>
    </location>
</feature>
<dbReference type="InterPro" id="IPR018527">
    <property type="entry name" value="Rubredoxin_Fe_BS"/>
</dbReference>
<accession>A0A1S3HKZ6</accession>
<dbReference type="PANTHER" id="PTHR24379:SF121">
    <property type="entry name" value="C2H2-TYPE DOMAIN-CONTAINING PROTEIN"/>
    <property type="match status" value="1"/>
</dbReference>
<feature type="domain" description="C2H2-type" evidence="7">
    <location>
        <begin position="625"/>
        <end position="652"/>
    </location>
</feature>